<dbReference type="Proteomes" id="UP000243819">
    <property type="component" value="Unassembled WGS sequence"/>
</dbReference>
<evidence type="ECO:0000256" key="1">
    <source>
        <dbReference type="ARBA" id="ARBA00023015"/>
    </source>
</evidence>
<keyword evidence="3" id="KW-0804">Transcription</keyword>
<dbReference type="Pfam" id="PF00356">
    <property type="entry name" value="LacI"/>
    <property type="match status" value="1"/>
</dbReference>
<sequence>MPTIKDVAKAAGKSITTVSRALNNYSDVSPTTKAQILKIAKEMGYIPNQSAKSLVKQKNNTLAIILSGLEKDGGKDNIVYSLLSGMYAFAETINHEVALFTTSSAKQKEKSYLQFCNEHNIGGAVLNGIRTDDPYFSELIEADFPCVFIDVHVEGKRTCNISIDNYQGSKEAVEYLISLNHKKIAMINGRKEATVSIERERGYKAALIENNIKFDDNLIVYADYLEEKGYQYTKKLLKENPDITAIFCASDMMAIGAMRALTDLNIKVPDQISIIGFDDIPLSKYTTPPLTTIRQDFYLMGYEAGKQLSKLMNNEPVEKTIYFPYEFIIRESVKRI</sequence>
<dbReference type="InterPro" id="IPR028082">
    <property type="entry name" value="Peripla_BP_I"/>
</dbReference>
<dbReference type="PANTHER" id="PTHR30146:SF109">
    <property type="entry name" value="HTH-TYPE TRANSCRIPTIONAL REGULATOR GALS"/>
    <property type="match status" value="1"/>
</dbReference>
<dbReference type="AlphaFoldDB" id="A0A1H9YQ97"/>
<dbReference type="GO" id="GO:0003700">
    <property type="term" value="F:DNA-binding transcription factor activity"/>
    <property type="evidence" value="ECO:0007669"/>
    <property type="project" value="TreeGrafter"/>
</dbReference>
<evidence type="ECO:0000259" key="4">
    <source>
        <dbReference type="PROSITE" id="PS50932"/>
    </source>
</evidence>
<dbReference type="SUPFAM" id="SSF47413">
    <property type="entry name" value="lambda repressor-like DNA-binding domains"/>
    <property type="match status" value="1"/>
</dbReference>
<dbReference type="InterPro" id="IPR046335">
    <property type="entry name" value="LacI/GalR-like_sensor"/>
</dbReference>
<dbReference type="InterPro" id="IPR010982">
    <property type="entry name" value="Lambda_DNA-bd_dom_sf"/>
</dbReference>
<dbReference type="SUPFAM" id="SSF53822">
    <property type="entry name" value="Periplasmic binding protein-like I"/>
    <property type="match status" value="1"/>
</dbReference>
<dbReference type="GO" id="GO:0000976">
    <property type="term" value="F:transcription cis-regulatory region binding"/>
    <property type="evidence" value="ECO:0007669"/>
    <property type="project" value="TreeGrafter"/>
</dbReference>
<dbReference type="PROSITE" id="PS50932">
    <property type="entry name" value="HTH_LACI_2"/>
    <property type="match status" value="1"/>
</dbReference>
<reference evidence="6" key="1">
    <citation type="submission" date="2016-10" db="EMBL/GenBank/DDBJ databases">
        <authorList>
            <person name="Varghese N."/>
            <person name="Submissions S."/>
        </authorList>
    </citation>
    <scope>NUCLEOTIDE SEQUENCE [LARGE SCALE GENOMIC DNA]</scope>
    <source>
        <strain evidence="6">DSM 13577</strain>
    </source>
</reference>
<organism evidence="5 6">
    <name type="scientific">Anaerobranca gottschalkii DSM 13577</name>
    <dbReference type="NCBI Taxonomy" id="1120990"/>
    <lineage>
        <taxon>Bacteria</taxon>
        <taxon>Bacillati</taxon>
        <taxon>Bacillota</taxon>
        <taxon>Clostridia</taxon>
        <taxon>Eubacteriales</taxon>
        <taxon>Proteinivoracaceae</taxon>
        <taxon>Anaerobranca</taxon>
    </lineage>
</organism>
<evidence type="ECO:0000256" key="2">
    <source>
        <dbReference type="ARBA" id="ARBA00023125"/>
    </source>
</evidence>
<feature type="domain" description="HTH lacI-type" evidence="4">
    <location>
        <begin position="2"/>
        <end position="56"/>
    </location>
</feature>
<dbReference type="EMBL" id="FOIF01000004">
    <property type="protein sequence ID" value="SES70822.1"/>
    <property type="molecule type" value="Genomic_DNA"/>
</dbReference>
<dbReference type="SMART" id="SM00354">
    <property type="entry name" value="HTH_LACI"/>
    <property type="match status" value="1"/>
</dbReference>
<name>A0A1H9YQ97_9FIRM</name>
<evidence type="ECO:0000256" key="3">
    <source>
        <dbReference type="ARBA" id="ARBA00023163"/>
    </source>
</evidence>
<proteinExistence type="predicted"/>
<dbReference type="PANTHER" id="PTHR30146">
    <property type="entry name" value="LACI-RELATED TRANSCRIPTIONAL REPRESSOR"/>
    <property type="match status" value="1"/>
</dbReference>
<dbReference type="Pfam" id="PF13377">
    <property type="entry name" value="Peripla_BP_3"/>
    <property type="match status" value="1"/>
</dbReference>
<gene>
    <name evidence="5" type="ORF">SAMN03080614_100441</name>
</gene>
<dbReference type="InterPro" id="IPR000843">
    <property type="entry name" value="HTH_LacI"/>
</dbReference>
<dbReference type="CDD" id="cd01392">
    <property type="entry name" value="HTH_LacI"/>
    <property type="match status" value="1"/>
</dbReference>
<evidence type="ECO:0000313" key="5">
    <source>
        <dbReference type="EMBL" id="SES70822.1"/>
    </source>
</evidence>
<dbReference type="STRING" id="1120990.SAMN03080614_100441"/>
<accession>A0A1H9YQ97</accession>
<keyword evidence="1" id="KW-0805">Transcription regulation</keyword>
<dbReference type="Gene3D" id="1.10.260.40">
    <property type="entry name" value="lambda repressor-like DNA-binding domains"/>
    <property type="match status" value="1"/>
</dbReference>
<dbReference type="RefSeq" id="WP_242945692.1">
    <property type="nucleotide sequence ID" value="NZ_FOIF01000004.1"/>
</dbReference>
<dbReference type="CDD" id="cd06267">
    <property type="entry name" value="PBP1_LacI_sugar_binding-like"/>
    <property type="match status" value="1"/>
</dbReference>
<protein>
    <submittedName>
        <fullName evidence="5">Transcriptional regulator, LacI family</fullName>
    </submittedName>
</protein>
<keyword evidence="6" id="KW-1185">Reference proteome</keyword>
<evidence type="ECO:0000313" key="6">
    <source>
        <dbReference type="Proteomes" id="UP000243819"/>
    </source>
</evidence>
<dbReference type="Gene3D" id="3.40.50.2300">
    <property type="match status" value="2"/>
</dbReference>
<keyword evidence="2" id="KW-0238">DNA-binding</keyword>